<evidence type="ECO:0000313" key="2">
    <source>
        <dbReference type="EMBL" id="TKK66399.1"/>
    </source>
</evidence>
<dbReference type="OrthoDB" id="1448671at2"/>
<comment type="caution">
    <text evidence="2">The sequence shown here is derived from an EMBL/GenBank/DDBJ whole genome shotgun (WGS) entry which is preliminary data.</text>
</comment>
<keyword evidence="1" id="KW-1133">Transmembrane helix</keyword>
<dbReference type="Proteomes" id="UP000305848">
    <property type="component" value="Unassembled WGS sequence"/>
</dbReference>
<keyword evidence="1" id="KW-0472">Membrane</keyword>
<feature type="transmembrane region" description="Helical" evidence="1">
    <location>
        <begin position="44"/>
        <end position="67"/>
    </location>
</feature>
<dbReference type="RefSeq" id="WP_137263132.1">
    <property type="nucleotide sequence ID" value="NZ_SZQL01000015.1"/>
</dbReference>
<protein>
    <submittedName>
        <fullName evidence="2">Uncharacterized protein</fullName>
    </submittedName>
</protein>
<gene>
    <name evidence="2" type="ORF">FC093_17660</name>
</gene>
<proteinExistence type="predicted"/>
<keyword evidence="3" id="KW-1185">Reference proteome</keyword>
<reference evidence="2 3" key="1">
    <citation type="submission" date="2019-05" db="EMBL/GenBank/DDBJ databases">
        <title>Panacibacter sp. strain 17mud1-8 Genome sequencing and assembly.</title>
        <authorList>
            <person name="Chhetri G."/>
        </authorList>
    </citation>
    <scope>NUCLEOTIDE SEQUENCE [LARGE SCALE GENOMIC DNA]</scope>
    <source>
        <strain evidence="2 3">17mud1-8</strain>
    </source>
</reference>
<feature type="transmembrane region" description="Helical" evidence="1">
    <location>
        <begin position="88"/>
        <end position="107"/>
    </location>
</feature>
<feature type="transmembrane region" description="Helical" evidence="1">
    <location>
        <begin position="16"/>
        <end position="38"/>
    </location>
</feature>
<sequence>MINHLPKGIIKKLKALAIYQIIGGLLGLITTTWIVIQFPTFTPFIIFLFTIAFGLYIFSLVSGWLLWNQYTAGVQCSLINQYLQIVQFAIGGFAYTYISGAYFSLGIDLTYSYRLLIDFGIISTWQLKAFTQTQVVQLSFNFVAILLIVFLTHVKRDLEDDVLLDNLLTEENPTL</sequence>
<organism evidence="2 3">
    <name type="scientific">Ilyomonas limi</name>
    <dbReference type="NCBI Taxonomy" id="2575867"/>
    <lineage>
        <taxon>Bacteria</taxon>
        <taxon>Pseudomonadati</taxon>
        <taxon>Bacteroidota</taxon>
        <taxon>Chitinophagia</taxon>
        <taxon>Chitinophagales</taxon>
        <taxon>Chitinophagaceae</taxon>
        <taxon>Ilyomonas</taxon>
    </lineage>
</organism>
<name>A0A4U3KX26_9BACT</name>
<evidence type="ECO:0000256" key="1">
    <source>
        <dbReference type="SAM" id="Phobius"/>
    </source>
</evidence>
<evidence type="ECO:0000313" key="3">
    <source>
        <dbReference type="Proteomes" id="UP000305848"/>
    </source>
</evidence>
<accession>A0A4U3KX26</accession>
<feature type="transmembrane region" description="Helical" evidence="1">
    <location>
        <begin position="135"/>
        <end position="154"/>
    </location>
</feature>
<dbReference type="EMBL" id="SZQL01000015">
    <property type="protein sequence ID" value="TKK66399.1"/>
    <property type="molecule type" value="Genomic_DNA"/>
</dbReference>
<dbReference type="AlphaFoldDB" id="A0A4U3KX26"/>
<keyword evidence="1" id="KW-0812">Transmembrane</keyword>